<name>A0ABV8YJJ6_9ACTN</name>
<dbReference type="Proteomes" id="UP001596012">
    <property type="component" value="Unassembled WGS sequence"/>
</dbReference>
<organism evidence="1 2">
    <name type="scientific">Streptomyces xiangluensis</name>
    <dbReference type="NCBI Taxonomy" id="2665720"/>
    <lineage>
        <taxon>Bacteria</taxon>
        <taxon>Bacillati</taxon>
        <taxon>Actinomycetota</taxon>
        <taxon>Actinomycetes</taxon>
        <taxon>Kitasatosporales</taxon>
        <taxon>Streptomycetaceae</taxon>
        <taxon>Streptomyces</taxon>
    </lineage>
</organism>
<evidence type="ECO:0008006" key="3">
    <source>
        <dbReference type="Google" id="ProtNLM"/>
    </source>
</evidence>
<dbReference type="EMBL" id="JBHSFG010000020">
    <property type="protein sequence ID" value="MFC4465447.1"/>
    <property type="molecule type" value="Genomic_DNA"/>
</dbReference>
<dbReference type="RefSeq" id="WP_386341426.1">
    <property type="nucleotide sequence ID" value="NZ_JBHSFG010000020.1"/>
</dbReference>
<reference evidence="2" key="1">
    <citation type="journal article" date="2019" name="Int. J. Syst. Evol. Microbiol.">
        <title>The Global Catalogue of Microorganisms (GCM) 10K type strain sequencing project: providing services to taxonomists for standard genome sequencing and annotation.</title>
        <authorList>
            <consortium name="The Broad Institute Genomics Platform"/>
            <consortium name="The Broad Institute Genome Sequencing Center for Infectious Disease"/>
            <person name="Wu L."/>
            <person name="Ma J."/>
        </authorList>
    </citation>
    <scope>NUCLEOTIDE SEQUENCE [LARGE SCALE GENOMIC DNA]</scope>
    <source>
        <strain evidence="2">DT43</strain>
    </source>
</reference>
<accession>A0ABV8YJJ6</accession>
<keyword evidence="2" id="KW-1185">Reference proteome</keyword>
<protein>
    <recommendedName>
        <fullName evidence="3">SPW repeat-containing protein</fullName>
    </recommendedName>
</protein>
<sequence>MGKSKAPAPAETVGVAQGAFNVVGGLWPLLHLRSFEWVFGPKTDVWLQMTTGGLLVSAGVAQLAAARSPQGASHARRIGLGTALTLLAIDLIYVPKGRIRPTYLLDAAMQTGWIAAWLRSAPSTKHGERQE</sequence>
<evidence type="ECO:0000313" key="2">
    <source>
        <dbReference type="Proteomes" id="UP001596012"/>
    </source>
</evidence>
<gene>
    <name evidence="1" type="ORF">ACFPH6_13040</name>
</gene>
<evidence type="ECO:0000313" key="1">
    <source>
        <dbReference type="EMBL" id="MFC4465447.1"/>
    </source>
</evidence>
<proteinExistence type="predicted"/>
<comment type="caution">
    <text evidence="1">The sequence shown here is derived from an EMBL/GenBank/DDBJ whole genome shotgun (WGS) entry which is preliminary data.</text>
</comment>